<proteinExistence type="predicted"/>
<evidence type="ECO:0000313" key="3">
    <source>
        <dbReference type="Proteomes" id="UP000250234"/>
    </source>
</evidence>
<dbReference type="Pfam" id="PF13936">
    <property type="entry name" value="HTH_38"/>
    <property type="match status" value="1"/>
</dbReference>
<sequence length="122" mass="14307">MKERMIVEIRLKDGFSAYKIAKELNRPINTVLNEIRRGTTKQIKQGKEFNVYFADTGEAVYKKNRLKSSRKYKLLECSDFIKYVVDKVKNNHWSLDACVGEALHSSRFSPSQIIQQKRFITM</sequence>
<dbReference type="AlphaFoldDB" id="A0A2X3ILB3"/>
<accession>A0A2X3ILB3</accession>
<dbReference type="EMBL" id="UAWO01000005">
    <property type="protein sequence ID" value="SQC85053.1"/>
    <property type="molecule type" value="Genomic_DNA"/>
</dbReference>
<name>A0A2X3ILB3_CLOPF</name>
<evidence type="ECO:0000259" key="1">
    <source>
        <dbReference type="Pfam" id="PF13936"/>
    </source>
</evidence>
<gene>
    <name evidence="2" type="ORF">NCTC8081_02861</name>
</gene>
<organism evidence="2 3">
    <name type="scientific">Clostridium perfringens</name>
    <dbReference type="NCBI Taxonomy" id="1502"/>
    <lineage>
        <taxon>Bacteria</taxon>
        <taxon>Bacillati</taxon>
        <taxon>Bacillota</taxon>
        <taxon>Clostridia</taxon>
        <taxon>Eubacteriales</taxon>
        <taxon>Clostridiaceae</taxon>
        <taxon>Clostridium</taxon>
    </lineage>
</organism>
<dbReference type="Proteomes" id="UP000250234">
    <property type="component" value="Unassembled WGS sequence"/>
</dbReference>
<evidence type="ECO:0000313" key="2">
    <source>
        <dbReference type="EMBL" id="SQC85053.1"/>
    </source>
</evidence>
<dbReference type="InterPro" id="IPR025246">
    <property type="entry name" value="IS30-like_HTH"/>
</dbReference>
<protein>
    <submittedName>
        <fullName evidence="2">IS1470, transposase</fullName>
    </submittedName>
</protein>
<reference evidence="2 3" key="1">
    <citation type="submission" date="2018-06" db="EMBL/GenBank/DDBJ databases">
        <authorList>
            <consortium name="Pathogen Informatics"/>
            <person name="Doyle S."/>
        </authorList>
    </citation>
    <scope>NUCLEOTIDE SEQUENCE [LARGE SCALE GENOMIC DNA]</scope>
    <source>
        <strain evidence="2 3">NCTC8081</strain>
    </source>
</reference>
<feature type="domain" description="Transposase IS30-like HTH" evidence="1">
    <location>
        <begin position="2"/>
        <end position="38"/>
    </location>
</feature>